<dbReference type="PANTHER" id="PTHR23055">
    <property type="entry name" value="CALCIUM BINDING PROTEINS"/>
    <property type="match status" value="1"/>
</dbReference>
<dbReference type="PROSITE" id="PS50222">
    <property type="entry name" value="EF_HAND_2"/>
    <property type="match status" value="3"/>
</dbReference>
<dbReference type="InterPro" id="IPR002048">
    <property type="entry name" value="EF_hand_dom"/>
</dbReference>
<name>A0A7M7QMN4_NASVI</name>
<evidence type="ECO:0000256" key="4">
    <source>
        <dbReference type="SAM" id="MobiDB-lite"/>
    </source>
</evidence>
<dbReference type="GO" id="GO:0005509">
    <property type="term" value="F:calcium ion binding"/>
    <property type="evidence" value="ECO:0007669"/>
    <property type="project" value="InterPro"/>
</dbReference>
<dbReference type="Proteomes" id="UP000002358">
    <property type="component" value="Chromosome 5"/>
</dbReference>
<evidence type="ECO:0000313" key="7">
    <source>
        <dbReference type="Proteomes" id="UP000002358"/>
    </source>
</evidence>
<dbReference type="InterPro" id="IPR018247">
    <property type="entry name" value="EF_Hand_1_Ca_BS"/>
</dbReference>
<keyword evidence="2" id="KW-0677">Repeat</keyword>
<dbReference type="RefSeq" id="XP_031788788.1">
    <property type="nucleotide sequence ID" value="XM_031932928.2"/>
</dbReference>
<feature type="compositionally biased region" description="Basic residues" evidence="4">
    <location>
        <begin position="26"/>
        <end position="39"/>
    </location>
</feature>
<dbReference type="AlphaFoldDB" id="A0A7M7QMN4"/>
<dbReference type="GeneID" id="100119192"/>
<dbReference type="OMA" id="SWIFRLY"/>
<dbReference type="Pfam" id="PF13499">
    <property type="entry name" value="EF-hand_7"/>
    <property type="match status" value="1"/>
</dbReference>
<accession>A0A7M7QMN4</accession>
<evidence type="ECO:0000256" key="2">
    <source>
        <dbReference type="ARBA" id="ARBA00022737"/>
    </source>
</evidence>
<reference evidence="6" key="1">
    <citation type="submission" date="2021-01" db="UniProtKB">
        <authorList>
            <consortium name="EnsemblMetazoa"/>
        </authorList>
    </citation>
    <scope>IDENTIFICATION</scope>
</reference>
<keyword evidence="3" id="KW-0106">Calcium</keyword>
<dbReference type="KEGG" id="nvi:100119192"/>
<sequence length="241" mass="27893">MQSECEEAMSGRGALQRLHQPSQLSRKMRRSISKVKRSIQRMTEESHEEEEEEMARRLLRLPRENLASLTCRTGFSREEVRRLYRAFKQQCPNGVATTKDLTPAYAKLFPLGDSRKYAEIVFNNFDEDKDGFVSFGDLLTGLASIVKGSADQRLSWIFRLYDLNGDGCITRREMTTGVSAIYEMVRSAQVIDCAVERHVNRLFEKMDLNRDGVISRDEFLDCCKNDQLIYNQLSVFDNMQY</sequence>
<dbReference type="Pfam" id="PF13202">
    <property type="entry name" value="EF-hand_5"/>
    <property type="match status" value="1"/>
</dbReference>
<keyword evidence="7" id="KW-1185">Reference proteome</keyword>
<protein>
    <recommendedName>
        <fullName evidence="5">EF-hand domain-containing protein</fullName>
    </recommendedName>
</protein>
<organism evidence="6 7">
    <name type="scientific">Nasonia vitripennis</name>
    <name type="common">Parasitic wasp</name>
    <dbReference type="NCBI Taxonomy" id="7425"/>
    <lineage>
        <taxon>Eukaryota</taxon>
        <taxon>Metazoa</taxon>
        <taxon>Ecdysozoa</taxon>
        <taxon>Arthropoda</taxon>
        <taxon>Hexapoda</taxon>
        <taxon>Insecta</taxon>
        <taxon>Pterygota</taxon>
        <taxon>Neoptera</taxon>
        <taxon>Endopterygota</taxon>
        <taxon>Hymenoptera</taxon>
        <taxon>Apocrita</taxon>
        <taxon>Proctotrupomorpha</taxon>
        <taxon>Chalcidoidea</taxon>
        <taxon>Pteromalidae</taxon>
        <taxon>Pteromalinae</taxon>
        <taxon>Nasonia</taxon>
    </lineage>
</organism>
<dbReference type="EnsemblMetazoa" id="XM_031932928">
    <property type="protein sequence ID" value="XP_031788788"/>
    <property type="gene ID" value="LOC100119192"/>
</dbReference>
<evidence type="ECO:0000313" key="6">
    <source>
        <dbReference type="EnsemblMetazoa" id="XP_031788788"/>
    </source>
</evidence>
<dbReference type="SUPFAM" id="SSF47473">
    <property type="entry name" value="EF-hand"/>
    <property type="match status" value="1"/>
</dbReference>
<dbReference type="Gene3D" id="1.10.238.10">
    <property type="entry name" value="EF-hand"/>
    <property type="match status" value="1"/>
</dbReference>
<dbReference type="PROSITE" id="PS00018">
    <property type="entry name" value="EF_HAND_1"/>
    <property type="match status" value="3"/>
</dbReference>
<proteinExistence type="predicted"/>
<evidence type="ECO:0000256" key="3">
    <source>
        <dbReference type="ARBA" id="ARBA00022837"/>
    </source>
</evidence>
<dbReference type="SMR" id="A0A7M7QMN4"/>
<feature type="domain" description="EF-hand" evidence="5">
    <location>
        <begin position="194"/>
        <end position="229"/>
    </location>
</feature>
<dbReference type="InterPro" id="IPR011992">
    <property type="entry name" value="EF-hand-dom_pair"/>
</dbReference>
<evidence type="ECO:0000259" key="5">
    <source>
        <dbReference type="PROSITE" id="PS50222"/>
    </source>
</evidence>
<keyword evidence="1" id="KW-0479">Metal-binding</keyword>
<dbReference type="CDD" id="cd00051">
    <property type="entry name" value="EFh"/>
    <property type="match status" value="2"/>
</dbReference>
<feature type="domain" description="EF-hand" evidence="5">
    <location>
        <begin position="113"/>
        <end position="148"/>
    </location>
</feature>
<feature type="region of interest" description="Disordered" evidence="4">
    <location>
        <begin position="1"/>
        <end position="51"/>
    </location>
</feature>
<evidence type="ECO:0000256" key="1">
    <source>
        <dbReference type="ARBA" id="ARBA00022723"/>
    </source>
</evidence>
<dbReference type="PANTHER" id="PTHR23055:SF167">
    <property type="entry name" value="EF-HAND DOMAIN-CONTAINING PROTEIN"/>
    <property type="match status" value="1"/>
</dbReference>
<dbReference type="SMART" id="SM00054">
    <property type="entry name" value="EFh"/>
    <property type="match status" value="3"/>
</dbReference>
<feature type="domain" description="EF-hand" evidence="5">
    <location>
        <begin position="149"/>
        <end position="184"/>
    </location>
</feature>
<dbReference type="PRINTS" id="PR00450">
    <property type="entry name" value="RECOVERIN"/>
</dbReference>
<dbReference type="InterPro" id="IPR028846">
    <property type="entry name" value="Recoverin"/>
</dbReference>